<reference evidence="4" key="1">
    <citation type="submission" date="2017-06" db="EMBL/GenBank/DDBJ databases">
        <title>Novel phages from South African skin metaviromes.</title>
        <authorList>
            <person name="van Zyl L.J."/>
            <person name="Abrahams Y."/>
            <person name="Stander E.A."/>
            <person name="Kirby B.M."/>
            <person name="Clavaud C."/>
            <person name="Farcet C."/>
            <person name="Breton L."/>
            <person name="Trindade M.I."/>
        </authorList>
    </citation>
    <scope>NUCLEOTIDE SEQUENCE</scope>
</reference>
<dbReference type="PANTHER" id="PTHR41286:SF1">
    <property type="entry name" value="HNH NUCLEASE YAJD-RELATED"/>
    <property type="match status" value="1"/>
</dbReference>
<dbReference type="GO" id="GO:0004519">
    <property type="term" value="F:endonuclease activity"/>
    <property type="evidence" value="ECO:0007669"/>
    <property type="project" value="UniProtKB-KW"/>
</dbReference>
<dbReference type="GO" id="GO:0008270">
    <property type="term" value="F:zinc ion binding"/>
    <property type="evidence" value="ECO:0007669"/>
    <property type="project" value="InterPro"/>
</dbReference>
<dbReference type="GO" id="GO:0003676">
    <property type="term" value="F:nucleic acid binding"/>
    <property type="evidence" value="ECO:0007669"/>
    <property type="project" value="InterPro"/>
</dbReference>
<dbReference type="SMART" id="SM00507">
    <property type="entry name" value="HNHc"/>
    <property type="match status" value="1"/>
</dbReference>
<dbReference type="GO" id="GO:0016787">
    <property type="term" value="F:hydrolase activity"/>
    <property type="evidence" value="ECO:0007669"/>
    <property type="project" value="UniProtKB-KW"/>
</dbReference>
<evidence type="ECO:0000313" key="4">
    <source>
        <dbReference type="EMBL" id="ASN69464.1"/>
    </source>
</evidence>
<keyword evidence="4" id="KW-0255">Endonuclease</keyword>
<evidence type="ECO:0000256" key="2">
    <source>
        <dbReference type="ARBA" id="ARBA00022801"/>
    </source>
</evidence>
<dbReference type="CDD" id="cd00085">
    <property type="entry name" value="HNHc"/>
    <property type="match status" value="1"/>
</dbReference>
<keyword evidence="2" id="KW-0378">Hydrolase</keyword>
<gene>
    <name evidence="4" type="ORF">7F15_70</name>
</gene>
<feature type="domain" description="HNH nuclease" evidence="3">
    <location>
        <begin position="44"/>
        <end position="105"/>
    </location>
</feature>
<organism evidence="4">
    <name type="scientific">uncultured Caudovirales phage</name>
    <dbReference type="NCBI Taxonomy" id="2100421"/>
    <lineage>
        <taxon>Viruses</taxon>
        <taxon>Duplodnaviria</taxon>
        <taxon>Heunggongvirae</taxon>
        <taxon>Uroviricota</taxon>
        <taxon>Caudoviricetes</taxon>
        <taxon>Peduoviridae</taxon>
        <taxon>Maltschvirus</taxon>
        <taxon>Maltschvirus maltsch</taxon>
    </lineage>
</organism>
<proteinExistence type="predicted"/>
<dbReference type="InterPro" id="IPR003615">
    <property type="entry name" value="HNH_nuc"/>
</dbReference>
<accession>A0A2H4J2W1</accession>
<dbReference type="EMBL" id="MF417890">
    <property type="protein sequence ID" value="ASN69464.1"/>
    <property type="molecule type" value="Genomic_DNA"/>
</dbReference>
<keyword evidence="1" id="KW-0540">Nuclease</keyword>
<evidence type="ECO:0000259" key="3">
    <source>
        <dbReference type="SMART" id="SM00507"/>
    </source>
</evidence>
<dbReference type="PANTHER" id="PTHR41286">
    <property type="entry name" value="HNH NUCLEASE YAJD-RELATED"/>
    <property type="match status" value="1"/>
</dbReference>
<sequence length="112" mass="13587">MTQDEYNAQRERKRQQNAIRYNSNIRFTVDKQYSDFYKSSVWRRVRKQVLLRDKYMCQSCLRKGIVKSIDSKERFFVHHIVELKDDWELRLNTGNLETVCATCHIESHRATK</sequence>
<name>A0A2H4J2W1_9CAUD</name>
<dbReference type="Pfam" id="PF01844">
    <property type="entry name" value="HNH"/>
    <property type="match status" value="1"/>
</dbReference>
<dbReference type="InterPro" id="IPR002711">
    <property type="entry name" value="HNH"/>
</dbReference>
<evidence type="ECO:0000256" key="1">
    <source>
        <dbReference type="ARBA" id="ARBA00022722"/>
    </source>
</evidence>
<protein>
    <submittedName>
        <fullName evidence="4">Putative HNH endonuclease family protein</fullName>
    </submittedName>
</protein>